<organism evidence="2">
    <name type="scientific">Rheinheimera sp. BAL341</name>
    <dbReference type="NCBI Taxonomy" id="1708203"/>
    <lineage>
        <taxon>Bacteria</taxon>
        <taxon>Pseudomonadati</taxon>
        <taxon>Pseudomonadota</taxon>
        <taxon>Gammaproteobacteria</taxon>
        <taxon>Chromatiales</taxon>
        <taxon>Chromatiaceae</taxon>
        <taxon>Rheinheimera</taxon>
    </lineage>
</organism>
<accession>A0A486XR46</accession>
<dbReference type="CDD" id="cd20685">
    <property type="entry name" value="CdiA-CT_Ecl_RNase-like"/>
    <property type="match status" value="1"/>
</dbReference>
<dbReference type="Pfam" id="PF15526">
    <property type="entry name" value="Ntox21"/>
    <property type="match status" value="1"/>
</dbReference>
<feature type="domain" description="Novel toxin 21" evidence="1">
    <location>
        <begin position="92"/>
        <end position="166"/>
    </location>
</feature>
<sequence>MGLRSRYVLGDPVNFIDPTGEILQVIVGRALFGAAKEFLWQVVIEGRSLGCVDYWQVGAAALQGAFTGGVGPRGIKAGKGEVFYKTTGEATAAAKKLGFEKIKSRVHDQAVYYNKKTKQYITRDVGSGDGKGSHNGGVWKIADSVKDLGSKNTRTGTVDAALNPVGG</sequence>
<reference evidence="2" key="1">
    <citation type="submission" date="2019-04" db="EMBL/GenBank/DDBJ databases">
        <authorList>
            <person name="Brambilla D."/>
        </authorList>
    </citation>
    <scope>NUCLEOTIDE SEQUENCE</scope>
    <source>
        <strain evidence="2">BAL1</strain>
    </source>
</reference>
<dbReference type="AlphaFoldDB" id="A0A486XR46"/>
<dbReference type="Gene3D" id="3.10.380.20">
    <property type="entry name" value="Novel toxin 21 (CdiA), C-terminal domain"/>
    <property type="match status" value="1"/>
</dbReference>
<evidence type="ECO:0000313" key="2">
    <source>
        <dbReference type="EMBL" id="VHO03936.1"/>
    </source>
</evidence>
<name>A0A486XR46_9GAMM</name>
<dbReference type="EMBL" id="CAAJGR010000088">
    <property type="protein sequence ID" value="VHO03936.1"/>
    <property type="molecule type" value="Genomic_DNA"/>
</dbReference>
<dbReference type="InterPro" id="IPR028190">
    <property type="entry name" value="Ntox21"/>
</dbReference>
<gene>
    <name evidence="2" type="ORF">BAL341_1646</name>
</gene>
<proteinExistence type="predicted"/>
<protein>
    <submittedName>
        <fullName evidence="2">MafB-related protein</fullName>
    </submittedName>
</protein>
<dbReference type="InterPro" id="IPR038181">
    <property type="entry name" value="Ntox21_sf"/>
</dbReference>
<evidence type="ECO:0000259" key="1">
    <source>
        <dbReference type="Pfam" id="PF15526"/>
    </source>
</evidence>